<name>A0ABW3ZKH5_9RHOB</name>
<keyword evidence="1" id="KW-0812">Transmembrane</keyword>
<gene>
    <name evidence="3" type="ORF">ACFQ4E_13470</name>
</gene>
<keyword evidence="1" id="KW-1133">Transmembrane helix</keyword>
<evidence type="ECO:0000259" key="2">
    <source>
        <dbReference type="Pfam" id="PF11127"/>
    </source>
</evidence>
<evidence type="ECO:0000313" key="4">
    <source>
        <dbReference type="Proteomes" id="UP001597135"/>
    </source>
</evidence>
<sequence>MFTRNVGTLDRVLRIVVGVALLLGFFLMPDAAYRWLFLIGIMPLATGIFGTCGLYSLFGINTCQSGT</sequence>
<dbReference type="RefSeq" id="WP_386804388.1">
    <property type="nucleotide sequence ID" value="NZ_JBHTMU010000025.1"/>
</dbReference>
<dbReference type="EMBL" id="JBHTMU010000025">
    <property type="protein sequence ID" value="MFD1343433.1"/>
    <property type="molecule type" value="Genomic_DNA"/>
</dbReference>
<keyword evidence="1" id="KW-0472">Membrane</keyword>
<accession>A0ABW3ZKH5</accession>
<protein>
    <submittedName>
        <fullName evidence="3">DUF2892 domain-containing protein</fullName>
    </submittedName>
</protein>
<dbReference type="InterPro" id="IPR021309">
    <property type="entry name" value="YgaP-like_TM"/>
</dbReference>
<comment type="caution">
    <text evidence="3">The sequence shown here is derived from an EMBL/GenBank/DDBJ whole genome shotgun (WGS) entry which is preliminary data.</text>
</comment>
<feature type="transmembrane region" description="Helical" evidence="1">
    <location>
        <begin position="12"/>
        <end position="29"/>
    </location>
</feature>
<evidence type="ECO:0000256" key="1">
    <source>
        <dbReference type="SAM" id="Phobius"/>
    </source>
</evidence>
<feature type="domain" description="Inner membrane protein YgaP-like transmembrane" evidence="2">
    <location>
        <begin position="3"/>
        <end position="65"/>
    </location>
</feature>
<reference evidence="4" key="1">
    <citation type="journal article" date="2019" name="Int. J. Syst. Evol. Microbiol.">
        <title>The Global Catalogue of Microorganisms (GCM) 10K type strain sequencing project: providing services to taxonomists for standard genome sequencing and annotation.</title>
        <authorList>
            <consortium name="The Broad Institute Genomics Platform"/>
            <consortium name="The Broad Institute Genome Sequencing Center for Infectious Disease"/>
            <person name="Wu L."/>
            <person name="Ma J."/>
        </authorList>
    </citation>
    <scope>NUCLEOTIDE SEQUENCE [LARGE SCALE GENOMIC DNA]</scope>
    <source>
        <strain evidence="4">CCUG 62953</strain>
    </source>
</reference>
<proteinExistence type="predicted"/>
<dbReference type="Proteomes" id="UP001597135">
    <property type="component" value="Unassembled WGS sequence"/>
</dbReference>
<dbReference type="Pfam" id="PF11127">
    <property type="entry name" value="YgaP-like_TM"/>
    <property type="match status" value="1"/>
</dbReference>
<evidence type="ECO:0000313" key="3">
    <source>
        <dbReference type="EMBL" id="MFD1343433.1"/>
    </source>
</evidence>
<feature type="transmembrane region" description="Helical" evidence="1">
    <location>
        <begin position="35"/>
        <end position="58"/>
    </location>
</feature>
<keyword evidence="4" id="KW-1185">Reference proteome</keyword>
<organism evidence="3 4">
    <name type="scientific">Litorisediminicola beolgyonensis</name>
    <dbReference type="NCBI Taxonomy" id="1173614"/>
    <lineage>
        <taxon>Bacteria</taxon>
        <taxon>Pseudomonadati</taxon>
        <taxon>Pseudomonadota</taxon>
        <taxon>Alphaproteobacteria</taxon>
        <taxon>Rhodobacterales</taxon>
        <taxon>Paracoccaceae</taxon>
        <taxon>Litorisediminicola</taxon>
    </lineage>
</organism>